<dbReference type="Proteomes" id="UP000218244">
    <property type="component" value="Chromosome"/>
</dbReference>
<feature type="active site" description="Acyl-thioester intermediate" evidence="2">
    <location>
        <position position="239"/>
    </location>
</feature>
<dbReference type="KEGG" id="csur:N24_2648"/>
<dbReference type="GO" id="GO:0016787">
    <property type="term" value="F:hydrolase activity"/>
    <property type="evidence" value="ECO:0007669"/>
    <property type="project" value="UniProtKB-KW"/>
</dbReference>
<name>A0A160PVU9_9CORY</name>
<dbReference type="InterPro" id="IPR005754">
    <property type="entry name" value="Sortase"/>
</dbReference>
<evidence type="ECO:0000313" key="5">
    <source>
        <dbReference type="Proteomes" id="UP000218244"/>
    </source>
</evidence>
<dbReference type="EMBL" id="AP017369">
    <property type="protein sequence ID" value="BAU96910.1"/>
    <property type="molecule type" value="Genomic_DNA"/>
</dbReference>
<feature type="active site" description="Proton donor/acceptor" evidence="2">
    <location>
        <position position="177"/>
    </location>
</feature>
<dbReference type="AlphaFoldDB" id="A0A160PVU9"/>
<dbReference type="InterPro" id="IPR042002">
    <property type="entry name" value="Sortase_C"/>
</dbReference>
<feature type="transmembrane region" description="Helical" evidence="3">
    <location>
        <begin position="276"/>
        <end position="295"/>
    </location>
</feature>
<evidence type="ECO:0000256" key="2">
    <source>
        <dbReference type="PIRSR" id="PIRSR605754-1"/>
    </source>
</evidence>
<reference evidence="4 5" key="1">
    <citation type="submission" date="2016-02" db="EMBL/GenBank/DDBJ databases">
        <title>Corynebacterium glutamicum N24 whole genome sequencing project.</title>
        <authorList>
            <person name="Matsutani M."/>
            <person name="Nangtapong N."/>
            <person name="Yakushi T."/>
            <person name="Matsushita K."/>
        </authorList>
    </citation>
    <scope>NUCLEOTIDE SEQUENCE [LARGE SCALE GENOMIC DNA]</scope>
    <source>
        <strain evidence="4 5">N24</strain>
    </source>
</reference>
<organism evidence="4 5">
    <name type="scientific">Corynebacterium suranareeae</name>
    <dbReference type="NCBI Taxonomy" id="2506452"/>
    <lineage>
        <taxon>Bacteria</taxon>
        <taxon>Bacillati</taxon>
        <taxon>Actinomycetota</taxon>
        <taxon>Actinomycetes</taxon>
        <taxon>Mycobacteriales</taxon>
        <taxon>Corynebacteriaceae</taxon>
        <taxon>Corynebacterium</taxon>
    </lineage>
</organism>
<dbReference type="NCBIfam" id="TIGR01076">
    <property type="entry name" value="sortase_fam"/>
    <property type="match status" value="1"/>
</dbReference>
<dbReference type="RefSeq" id="WP_231911020.1">
    <property type="nucleotide sequence ID" value="NZ_AP017369.1"/>
</dbReference>
<evidence type="ECO:0000256" key="3">
    <source>
        <dbReference type="SAM" id="Phobius"/>
    </source>
</evidence>
<evidence type="ECO:0000256" key="1">
    <source>
        <dbReference type="ARBA" id="ARBA00022801"/>
    </source>
</evidence>
<dbReference type="CDD" id="cd05827">
    <property type="entry name" value="Sortase_C"/>
    <property type="match status" value="1"/>
</dbReference>
<keyword evidence="3" id="KW-0472">Membrane</keyword>
<keyword evidence="3" id="KW-1133">Transmembrane helix</keyword>
<feature type="transmembrane region" description="Helical" evidence="3">
    <location>
        <begin position="25"/>
        <end position="44"/>
    </location>
</feature>
<proteinExistence type="predicted"/>
<accession>A0A160PVU9</accession>
<gene>
    <name evidence="4" type="ORF">N24_2648</name>
</gene>
<evidence type="ECO:0000313" key="4">
    <source>
        <dbReference type="EMBL" id="BAU96910.1"/>
    </source>
</evidence>
<keyword evidence="5" id="KW-1185">Reference proteome</keyword>
<keyword evidence="1" id="KW-0378">Hydrolase</keyword>
<sequence>MVQQLDTVPKGTPLSGLKKRSKGKFTVSLCLQLVAMLGLAVLLYPDAADWFATRNHNAEVSGYARQVEQMPAQSKMDALSSAREYNTHIPQGVLRDPFAATSLDDAFSRDDSYQSYLGELSVEDSDTIGEVVYADLGISLPIYHGTTDDVLSKGVGHLYGSSLPVGGASTHSVMTSHSGLVHASLFTKLLDAQIDDVFYVSVMGEQLYYQVRSIEEVLPEQTSSLKIVDGEDWITLLTCSPIGINSHRFLVHAQRIPTPPQNTETVIAGDGVLAGFPWWAVQFLAGSAFVGWLIFRPVKKQPKHALKRRYSKRAEK</sequence>
<dbReference type="NCBIfam" id="NF033745">
    <property type="entry name" value="class_C_sortase"/>
    <property type="match status" value="1"/>
</dbReference>
<keyword evidence="3" id="KW-0812">Transmembrane</keyword>
<dbReference type="Gene3D" id="2.40.260.10">
    <property type="entry name" value="Sortase"/>
    <property type="match status" value="1"/>
</dbReference>
<dbReference type="SUPFAM" id="SSF63817">
    <property type="entry name" value="Sortase"/>
    <property type="match status" value="1"/>
</dbReference>
<dbReference type="Pfam" id="PF04203">
    <property type="entry name" value="Sortase"/>
    <property type="match status" value="1"/>
</dbReference>
<dbReference type="InterPro" id="IPR023365">
    <property type="entry name" value="Sortase_dom-sf"/>
</dbReference>
<protein>
    <submittedName>
        <fullName evidence="4">Sortase family protein</fullName>
    </submittedName>
</protein>